<dbReference type="EMBL" id="FNXT01000910">
    <property type="protein sequence ID" value="SZX69210.1"/>
    <property type="molecule type" value="Genomic_DNA"/>
</dbReference>
<organism evidence="2 3">
    <name type="scientific">Tetradesmus obliquus</name>
    <name type="common">Green alga</name>
    <name type="synonym">Acutodesmus obliquus</name>
    <dbReference type="NCBI Taxonomy" id="3088"/>
    <lineage>
        <taxon>Eukaryota</taxon>
        <taxon>Viridiplantae</taxon>
        <taxon>Chlorophyta</taxon>
        <taxon>core chlorophytes</taxon>
        <taxon>Chlorophyceae</taxon>
        <taxon>CS clade</taxon>
        <taxon>Sphaeropleales</taxon>
        <taxon>Scenedesmaceae</taxon>
        <taxon>Tetradesmus</taxon>
    </lineage>
</organism>
<evidence type="ECO:0000313" key="3">
    <source>
        <dbReference type="Proteomes" id="UP000256970"/>
    </source>
</evidence>
<dbReference type="AlphaFoldDB" id="A0A383VWC5"/>
<dbReference type="Pfam" id="PF00190">
    <property type="entry name" value="Cupin_1"/>
    <property type="match status" value="1"/>
</dbReference>
<reference evidence="2 3" key="1">
    <citation type="submission" date="2016-10" db="EMBL/GenBank/DDBJ databases">
        <authorList>
            <person name="Cai Z."/>
        </authorList>
    </citation>
    <scope>NUCLEOTIDE SEQUENCE [LARGE SCALE GENOMIC DNA]</scope>
</reference>
<dbReference type="SUPFAM" id="SSF51182">
    <property type="entry name" value="RmlC-like cupins"/>
    <property type="match status" value="1"/>
</dbReference>
<feature type="domain" description="Cupin type-1" evidence="1">
    <location>
        <begin position="29"/>
        <end position="97"/>
    </location>
</feature>
<proteinExistence type="predicted"/>
<dbReference type="InterPro" id="IPR014710">
    <property type="entry name" value="RmlC-like_jellyroll"/>
</dbReference>
<name>A0A383VWC5_TETOB</name>
<gene>
    <name evidence="2" type="ORF">BQ4739_LOCUS9505</name>
</gene>
<dbReference type="InterPro" id="IPR006045">
    <property type="entry name" value="Cupin_1"/>
</dbReference>
<protein>
    <recommendedName>
        <fullName evidence="1">Cupin type-1 domain-containing protein</fullName>
    </recommendedName>
</protein>
<dbReference type="Gene3D" id="2.60.120.10">
    <property type="entry name" value="Jelly Rolls"/>
    <property type="match status" value="1"/>
</dbReference>
<keyword evidence="3" id="KW-1185">Reference proteome</keyword>
<evidence type="ECO:0000259" key="1">
    <source>
        <dbReference type="Pfam" id="PF00190"/>
    </source>
</evidence>
<dbReference type="InterPro" id="IPR011051">
    <property type="entry name" value="RmlC_Cupin_sf"/>
</dbReference>
<evidence type="ECO:0000313" key="2">
    <source>
        <dbReference type="EMBL" id="SZX69210.1"/>
    </source>
</evidence>
<dbReference type="Proteomes" id="UP000256970">
    <property type="component" value="Unassembled WGS sequence"/>
</dbReference>
<sequence>MIQYGLEFNDGAGSTIETALAPLANTRTATFNLAPCTGIQVHYHTNHELFQPIKGGLTVGVVNQTNVWRVFNVSAGQLLEIPAGDIHYMLNSGCSGAILVGTWPLETNTTFLLPALGAFPPEAQLMFGRSAFPAVQGTFPLIRDAACLARCGAAAPAAGTAG</sequence>
<accession>A0A383VWC5</accession>